<evidence type="ECO:0000313" key="2">
    <source>
        <dbReference type="Proteomes" id="UP001583186"/>
    </source>
</evidence>
<dbReference type="Proteomes" id="UP001583186">
    <property type="component" value="Unassembled WGS sequence"/>
</dbReference>
<reference evidence="1 2" key="1">
    <citation type="journal article" date="2024" name="IMA Fungus">
        <title>IMA Genome - F19 : A genome assembly and annotation guide to empower mycologists, including annotated draft genome sequences of Ceratocystis pirilliformis, Diaporthe australafricana, Fusarium ophioides, Paecilomyces lecythidis, and Sporothrix stenoceras.</title>
        <authorList>
            <person name="Aylward J."/>
            <person name="Wilson A.M."/>
            <person name="Visagie C.M."/>
            <person name="Spraker J."/>
            <person name="Barnes I."/>
            <person name="Buitendag C."/>
            <person name="Ceriani C."/>
            <person name="Del Mar Angel L."/>
            <person name="du Plessis D."/>
            <person name="Fuchs T."/>
            <person name="Gasser K."/>
            <person name="Kramer D."/>
            <person name="Li W."/>
            <person name="Munsamy K."/>
            <person name="Piso A."/>
            <person name="Price J.L."/>
            <person name="Sonnekus B."/>
            <person name="Thomas C."/>
            <person name="van der Nest A."/>
            <person name="van Dijk A."/>
            <person name="van Heerden A."/>
            <person name="van Vuuren N."/>
            <person name="Yilmaz N."/>
            <person name="Duong T.A."/>
            <person name="van der Merwe N.A."/>
            <person name="Wingfield M.J."/>
            <person name="Wingfield B.D."/>
        </authorList>
    </citation>
    <scope>NUCLEOTIDE SEQUENCE [LARGE SCALE GENOMIC DNA]</scope>
    <source>
        <strain evidence="1 2">CMW 5346</strain>
    </source>
</reference>
<dbReference type="EMBL" id="JAWCUI010000055">
    <property type="protein sequence ID" value="KAL1891187.1"/>
    <property type="molecule type" value="Genomic_DNA"/>
</dbReference>
<gene>
    <name evidence="1" type="ORF">Sste5346_007820</name>
</gene>
<sequence length="366" mass="40261">MAGKIPLKLQVAIRDYWEKETSSVQVARENLKKVLGYPIRIDPEWLQLLGDLDKVYPDKQSLATAVAGCVELWCKVFTELLEGADNADAAQQEWAETLVDRLEPHIGLRLFVTVTGSDATLPIVTEPGTSWSEDRSSFLLYLPHKRAVTVPGEFAAVYRGGLLDCFKEKKPAPPSLAVRSAAATSAAAGGGDDWADVEMDAATGKAAVVEAPAPTSYAPATATASAPEATIPKLEYLPSLESLPRPDELFLRPPYHLIVADYGKKKIVIQGSHSPSLRLLGEYMKRWCRLNHQDSRNPPAVEVQYNQSCWGSSPMHDQVTLSSEKNNIFEFNPAMVLAFVEGVLGYDKVSTEQGIWTYRRMVPFKG</sequence>
<keyword evidence="2" id="KW-1185">Reference proteome</keyword>
<evidence type="ECO:0000313" key="1">
    <source>
        <dbReference type="EMBL" id="KAL1891187.1"/>
    </source>
</evidence>
<accession>A0ABR3YTG5</accession>
<protein>
    <submittedName>
        <fullName evidence="1">Uncharacterized protein</fullName>
    </submittedName>
</protein>
<name>A0ABR3YTG5_9PEZI</name>
<organism evidence="1 2">
    <name type="scientific">Sporothrix stenoceras</name>
    <dbReference type="NCBI Taxonomy" id="5173"/>
    <lineage>
        <taxon>Eukaryota</taxon>
        <taxon>Fungi</taxon>
        <taxon>Dikarya</taxon>
        <taxon>Ascomycota</taxon>
        <taxon>Pezizomycotina</taxon>
        <taxon>Sordariomycetes</taxon>
        <taxon>Sordariomycetidae</taxon>
        <taxon>Ophiostomatales</taxon>
        <taxon>Ophiostomataceae</taxon>
        <taxon>Sporothrix</taxon>
    </lineage>
</organism>
<proteinExistence type="predicted"/>
<comment type="caution">
    <text evidence="1">The sequence shown here is derived from an EMBL/GenBank/DDBJ whole genome shotgun (WGS) entry which is preliminary data.</text>
</comment>